<dbReference type="CDD" id="cd02795">
    <property type="entry name" value="CBM6-CBM35-CBM36_like"/>
    <property type="match status" value="1"/>
</dbReference>
<dbReference type="FunFam" id="2.10.25.10:FF:000407">
    <property type="entry name" value="Laminin subunit alpha-3"/>
    <property type="match status" value="1"/>
</dbReference>
<dbReference type="PRINTS" id="PR00011">
    <property type="entry name" value="EGFLAMININ"/>
</dbReference>
<dbReference type="GO" id="GO:0045995">
    <property type="term" value="P:regulation of embryonic development"/>
    <property type="evidence" value="ECO:0007669"/>
    <property type="project" value="InterPro"/>
</dbReference>
<dbReference type="STRING" id="6689.A0A423TQC0"/>
<dbReference type="CDD" id="cd00055">
    <property type="entry name" value="EGF_Lam"/>
    <property type="match status" value="21"/>
</dbReference>
<dbReference type="InterPro" id="IPR009254">
    <property type="entry name" value="Laminin_aI"/>
</dbReference>
<dbReference type="Pfam" id="PF00053">
    <property type="entry name" value="EGF_laminin"/>
    <property type="match status" value="20"/>
</dbReference>
<evidence type="ECO:0000256" key="6">
    <source>
        <dbReference type="ARBA" id="ARBA00022869"/>
    </source>
</evidence>
<dbReference type="Pfam" id="PF02210">
    <property type="entry name" value="Laminin_G_2"/>
    <property type="match status" value="3"/>
</dbReference>
<dbReference type="PROSITE" id="PS01248">
    <property type="entry name" value="EGF_LAM_1"/>
    <property type="match status" value="6"/>
</dbReference>
<feature type="disulfide bond" evidence="14">
    <location>
        <begin position="308"/>
        <end position="320"/>
    </location>
</feature>
<evidence type="ECO:0000259" key="17">
    <source>
        <dbReference type="PROSITE" id="PS50027"/>
    </source>
</evidence>
<dbReference type="SMART" id="SM00136">
    <property type="entry name" value="LamNT"/>
    <property type="match status" value="1"/>
</dbReference>
<dbReference type="SMART" id="SM00181">
    <property type="entry name" value="EGF"/>
    <property type="match status" value="12"/>
</dbReference>
<dbReference type="GO" id="GO:0071711">
    <property type="term" value="P:basement membrane organization"/>
    <property type="evidence" value="ECO:0007669"/>
    <property type="project" value="UniProtKB-ARBA"/>
</dbReference>
<evidence type="ECO:0000256" key="3">
    <source>
        <dbReference type="ARBA" id="ARBA00022530"/>
    </source>
</evidence>
<keyword evidence="7" id="KW-0130">Cell adhesion</keyword>
<name>A0A423TQC0_PENVA</name>
<feature type="disulfide bond" evidence="14">
    <location>
        <begin position="1350"/>
        <end position="1359"/>
    </location>
</feature>
<feature type="domain" description="Laminin EGF-like" evidence="17">
    <location>
        <begin position="400"/>
        <end position="445"/>
    </location>
</feature>
<dbReference type="FunFam" id="2.10.25.10:FF:000106">
    <property type="entry name" value="Heparan sulfate proteoglycan 2"/>
    <property type="match status" value="1"/>
</dbReference>
<feature type="disulfide bond" evidence="14">
    <location>
        <begin position="329"/>
        <end position="338"/>
    </location>
</feature>
<feature type="disulfide bond" evidence="14">
    <location>
        <begin position="402"/>
        <end position="419"/>
    </location>
</feature>
<dbReference type="PROSITE" id="PS51117">
    <property type="entry name" value="LAMININ_NTER"/>
    <property type="match status" value="1"/>
</dbReference>
<dbReference type="Gene3D" id="2.10.25.10">
    <property type="entry name" value="Laminin"/>
    <property type="match status" value="19"/>
</dbReference>
<feature type="disulfide bond" evidence="14">
    <location>
        <begin position="1211"/>
        <end position="1220"/>
    </location>
</feature>
<evidence type="ECO:0000256" key="8">
    <source>
        <dbReference type="ARBA" id="ARBA00023054"/>
    </source>
</evidence>
<dbReference type="GO" id="GO:0061564">
    <property type="term" value="P:axon development"/>
    <property type="evidence" value="ECO:0007669"/>
    <property type="project" value="UniProtKB-ARBA"/>
</dbReference>
<feature type="domain" description="Laminin IV type A" evidence="18">
    <location>
        <begin position="1402"/>
        <end position="1591"/>
    </location>
</feature>
<feature type="domain" description="Laminin EGF-like" evidence="17">
    <location>
        <begin position="1281"/>
        <end position="1328"/>
    </location>
</feature>
<keyword evidence="8 15" id="KW-0175">Coiled coil</keyword>
<dbReference type="FunFam" id="2.10.25.10:FF:000051">
    <property type="entry name" value="Laminin subunit alpha 4"/>
    <property type="match status" value="1"/>
</dbReference>
<organism evidence="20 21">
    <name type="scientific">Penaeus vannamei</name>
    <name type="common">Whiteleg shrimp</name>
    <name type="synonym">Litopenaeus vannamei</name>
    <dbReference type="NCBI Taxonomy" id="6689"/>
    <lineage>
        <taxon>Eukaryota</taxon>
        <taxon>Metazoa</taxon>
        <taxon>Ecdysozoa</taxon>
        <taxon>Arthropoda</taxon>
        <taxon>Crustacea</taxon>
        <taxon>Multicrustacea</taxon>
        <taxon>Malacostraca</taxon>
        <taxon>Eumalacostraca</taxon>
        <taxon>Eucarida</taxon>
        <taxon>Decapoda</taxon>
        <taxon>Dendrobranchiata</taxon>
        <taxon>Penaeoidea</taxon>
        <taxon>Penaeidae</taxon>
        <taxon>Penaeus</taxon>
    </lineage>
</organism>
<reference evidence="20 21" key="1">
    <citation type="submission" date="2018-04" db="EMBL/GenBank/DDBJ databases">
        <authorList>
            <person name="Zhang X."/>
            <person name="Yuan J."/>
            <person name="Li F."/>
            <person name="Xiang J."/>
        </authorList>
    </citation>
    <scope>NUCLEOTIDE SEQUENCE [LARGE SCALE GENOMIC DNA]</scope>
    <source>
        <tissue evidence="20">Muscle</tissue>
    </source>
</reference>
<evidence type="ECO:0000256" key="5">
    <source>
        <dbReference type="ARBA" id="ARBA00022737"/>
    </source>
</evidence>
<dbReference type="OrthoDB" id="10011303at2759"/>
<feature type="disulfide bond" evidence="14">
    <location>
        <begin position="1329"/>
        <end position="1341"/>
    </location>
</feature>
<dbReference type="GO" id="GO:0005604">
    <property type="term" value="C:basement membrane"/>
    <property type="evidence" value="ECO:0007669"/>
    <property type="project" value="UniProtKB-SubCell"/>
</dbReference>
<dbReference type="InterPro" id="IPR010307">
    <property type="entry name" value="Laminin_dom_II"/>
</dbReference>
<keyword evidence="6" id="KW-0084">Basement membrane</keyword>
<feature type="domain" description="Laminin EGF-like" evidence="17">
    <location>
        <begin position="446"/>
        <end position="490"/>
    </location>
</feature>
<feature type="domain" description="Laminin EGF-like" evidence="17">
    <location>
        <begin position="1329"/>
        <end position="1379"/>
    </location>
</feature>
<dbReference type="FunFam" id="2.10.25.10:FF:000090">
    <property type="entry name" value="laminin subunit alpha"/>
    <property type="match status" value="1"/>
</dbReference>
<dbReference type="Pfam" id="PF06009">
    <property type="entry name" value="Laminin_II"/>
    <property type="match status" value="1"/>
</dbReference>
<dbReference type="FunFam" id="2.10.25.10:FF:000388">
    <property type="entry name" value="Laminin subunit alpha"/>
    <property type="match status" value="1"/>
</dbReference>
<dbReference type="GO" id="GO:0034446">
    <property type="term" value="P:substrate adhesion-dependent cell spreading"/>
    <property type="evidence" value="ECO:0007669"/>
    <property type="project" value="UniProtKB-ARBA"/>
</dbReference>
<feature type="disulfide bond" evidence="14">
    <location>
        <begin position="310"/>
        <end position="327"/>
    </location>
</feature>
<feature type="domain" description="Laminin EGF-like" evidence="17">
    <location>
        <begin position="1625"/>
        <end position="1674"/>
    </location>
</feature>
<comment type="subcellular location">
    <subcellularLocation>
        <location evidence="1">Secreted</location>
        <location evidence="1">Extracellular space</location>
        <location evidence="1">Extracellular matrix</location>
        <location evidence="1">Basement membrane</location>
    </subcellularLocation>
</comment>
<dbReference type="FunFam" id="2.10.25.10:FF:000105">
    <property type="entry name" value="laminin subunit gamma-1"/>
    <property type="match status" value="1"/>
</dbReference>
<dbReference type="InterPro" id="IPR050440">
    <property type="entry name" value="Laminin/Netrin_ECM"/>
</dbReference>
<reference evidence="20 21" key="2">
    <citation type="submission" date="2019-01" db="EMBL/GenBank/DDBJ databases">
        <title>The decoding of complex shrimp genome reveals the adaptation for benthos swimmer, frequently molting mechanism and breeding impact on genome.</title>
        <authorList>
            <person name="Sun Y."/>
            <person name="Gao Y."/>
            <person name="Yu Y."/>
        </authorList>
    </citation>
    <scope>NUCLEOTIDE SEQUENCE [LARGE SCALE GENOMIC DNA]</scope>
    <source>
        <tissue evidence="20">Muscle</tissue>
    </source>
</reference>
<dbReference type="SMART" id="SM00281">
    <property type="entry name" value="LamB"/>
    <property type="match status" value="1"/>
</dbReference>
<keyword evidence="11 14" id="KW-0424">Laminin EGF-like domain</keyword>
<feature type="disulfide bond" evidence="14">
    <location>
        <begin position="1192"/>
        <end position="1209"/>
    </location>
</feature>
<evidence type="ECO:0000259" key="18">
    <source>
        <dbReference type="PROSITE" id="PS51115"/>
    </source>
</evidence>
<dbReference type="InterPro" id="IPR000742">
    <property type="entry name" value="EGF"/>
</dbReference>
<dbReference type="PROSITE" id="PS51115">
    <property type="entry name" value="LAMININ_IVA"/>
    <property type="match status" value="1"/>
</dbReference>
<dbReference type="GO" id="GO:0006950">
    <property type="term" value="P:response to stress"/>
    <property type="evidence" value="ECO:0007669"/>
    <property type="project" value="UniProtKB-ARBA"/>
</dbReference>
<dbReference type="FunFam" id="2.10.25.10:FF:000011">
    <property type="entry name" value="Cadherin EGF LAG seven-pass G-type receptor"/>
    <property type="match status" value="1"/>
</dbReference>
<feature type="disulfide bond" evidence="14">
    <location>
        <begin position="1644"/>
        <end position="1653"/>
    </location>
</feature>
<dbReference type="CDD" id="cd00110">
    <property type="entry name" value="LamG"/>
    <property type="match status" value="3"/>
</dbReference>
<evidence type="ECO:0000256" key="7">
    <source>
        <dbReference type="ARBA" id="ARBA00022889"/>
    </source>
</evidence>
<dbReference type="FunFam" id="2.10.25.10:FF:000082">
    <property type="entry name" value="Laminin subunit alpha 1"/>
    <property type="match status" value="1"/>
</dbReference>
<feature type="disulfide bond" evidence="14">
    <location>
        <begin position="421"/>
        <end position="430"/>
    </location>
</feature>
<feature type="disulfide bond" evidence="13">
    <location>
        <begin position="3024"/>
        <end position="3051"/>
    </location>
</feature>
<feature type="domain" description="Laminin G" evidence="16">
    <location>
        <begin position="2882"/>
        <end position="3051"/>
    </location>
</feature>
<feature type="domain" description="Laminin EGF-like" evidence="17">
    <location>
        <begin position="1236"/>
        <end position="1280"/>
    </location>
</feature>
<dbReference type="InterPro" id="IPR000034">
    <property type="entry name" value="Laminin_IV"/>
</dbReference>
<dbReference type="GO" id="GO:0005102">
    <property type="term" value="F:signaling receptor binding"/>
    <property type="evidence" value="ECO:0007669"/>
    <property type="project" value="InterPro"/>
</dbReference>
<feature type="disulfide bond" evidence="14">
    <location>
        <begin position="491"/>
        <end position="503"/>
    </location>
</feature>
<dbReference type="GO" id="GO:0016477">
    <property type="term" value="P:cell migration"/>
    <property type="evidence" value="ECO:0007669"/>
    <property type="project" value="UniProtKB-ARBA"/>
</dbReference>
<evidence type="ECO:0000256" key="10">
    <source>
        <dbReference type="ARBA" id="ARBA00023180"/>
    </source>
</evidence>
<feature type="domain" description="Laminin EGF-like" evidence="17">
    <location>
        <begin position="354"/>
        <end position="399"/>
    </location>
</feature>
<keyword evidence="10" id="KW-0325">Glycoprotein</keyword>
<feature type="disulfide bond" evidence="14">
    <location>
        <begin position="354"/>
        <end position="366"/>
    </location>
</feature>
<feature type="domain" description="Laminin EGF-like" evidence="17">
    <location>
        <begin position="491"/>
        <end position="535"/>
    </location>
</feature>
<keyword evidence="2" id="KW-0964">Secreted</keyword>
<feature type="disulfide bond" evidence="14">
    <location>
        <begin position="1769"/>
        <end position="1783"/>
    </location>
</feature>
<dbReference type="GO" id="GO:0030334">
    <property type="term" value="P:regulation of cell migration"/>
    <property type="evidence" value="ECO:0007669"/>
    <property type="project" value="InterPro"/>
</dbReference>
<evidence type="ECO:0000256" key="12">
    <source>
        <dbReference type="ARBA" id="ARBA00065619"/>
    </source>
</evidence>
<dbReference type="InterPro" id="IPR013320">
    <property type="entry name" value="ConA-like_dom_sf"/>
</dbReference>
<dbReference type="PANTHER" id="PTHR10574">
    <property type="entry name" value="NETRIN/LAMININ-RELATED"/>
    <property type="match status" value="1"/>
</dbReference>
<protein>
    <submittedName>
        <fullName evidence="20">Laminin subunit alpha</fullName>
    </submittedName>
</protein>
<dbReference type="PANTHER" id="PTHR10574:SF406">
    <property type="entry name" value="LAMININ SUBUNIT ALPHA 5"/>
    <property type="match status" value="1"/>
</dbReference>
<comment type="caution">
    <text evidence="20">The sequence shown here is derived from an EMBL/GenBank/DDBJ whole genome shotgun (WGS) entry which is preliminary data.</text>
</comment>
<proteinExistence type="predicted"/>
<feature type="disulfide bond" evidence="14">
    <location>
        <begin position="375"/>
        <end position="384"/>
    </location>
</feature>
<dbReference type="PROSITE" id="PS50027">
    <property type="entry name" value="EGF_LAM_2"/>
    <property type="match status" value="14"/>
</dbReference>
<evidence type="ECO:0000313" key="20">
    <source>
        <dbReference type="EMBL" id="ROT78612.1"/>
    </source>
</evidence>
<feature type="domain" description="Laminin G" evidence="16">
    <location>
        <begin position="2493"/>
        <end position="2692"/>
    </location>
</feature>
<dbReference type="SUPFAM" id="SSF57196">
    <property type="entry name" value="EGF/Laminin"/>
    <property type="match status" value="18"/>
</dbReference>
<feature type="domain" description="Laminin G" evidence="16">
    <location>
        <begin position="2704"/>
        <end position="2875"/>
    </location>
</feature>
<dbReference type="Gene3D" id="2.170.300.10">
    <property type="entry name" value="Tie2 ligand-binding domain superfamily"/>
    <property type="match status" value="1"/>
</dbReference>
<dbReference type="Pfam" id="PF00055">
    <property type="entry name" value="Laminin_N"/>
    <property type="match status" value="1"/>
</dbReference>
<dbReference type="Pfam" id="PF24973">
    <property type="entry name" value="EGF_LMN_ATRN"/>
    <property type="match status" value="1"/>
</dbReference>
<feature type="disulfide bond" evidence="14">
    <location>
        <begin position="1190"/>
        <end position="1202"/>
    </location>
</feature>
<accession>A0A423TQC0</accession>
<dbReference type="SMART" id="SM00180">
    <property type="entry name" value="EGF_Lam"/>
    <property type="match status" value="22"/>
</dbReference>
<feature type="disulfide bond" evidence="14">
    <location>
        <begin position="283"/>
        <end position="292"/>
    </location>
</feature>
<dbReference type="InterPro" id="IPR056863">
    <property type="entry name" value="LMN_ATRN_NET-like_EGF"/>
</dbReference>
<feature type="domain" description="Laminin EGF-like" evidence="17">
    <location>
        <begin position="308"/>
        <end position="353"/>
    </location>
</feature>
<evidence type="ECO:0000256" key="15">
    <source>
        <dbReference type="SAM" id="Coils"/>
    </source>
</evidence>
<dbReference type="FunFam" id="2.10.25.10:FF:000034">
    <property type="entry name" value="Laminin subunit alpha 3"/>
    <property type="match status" value="2"/>
</dbReference>
<dbReference type="FunFam" id="2.10.25.10:FF:000069">
    <property type="entry name" value="Laminin subunit alpha 1"/>
    <property type="match status" value="1"/>
</dbReference>
<dbReference type="GO" id="GO:0009887">
    <property type="term" value="P:animal organ morphogenesis"/>
    <property type="evidence" value="ECO:0007669"/>
    <property type="project" value="TreeGrafter"/>
</dbReference>
<feature type="disulfide bond" evidence="14">
    <location>
        <begin position="356"/>
        <end position="373"/>
    </location>
</feature>
<sequence>MGNSPRPGVWVLERSVDNGETYTPWQYFADSPGDCENFFGTETLQPIEEDDDVTCVTQFSKVVPLEGGEIVVSLLNNRPSANSFFNSSVLQEFTRATNVRLRLLRTKTLLGHLMSVARQDPSVTRRYFYSIKDISIGGRCVCNGHADVCDITDPNDLYKLQCRCQHNTCGSQCEMCCPGFIQKNGDALLFPACNCYGHTNECIFDEEVNRQGLSIDIYGVYEGGGVCQNCQHNTEGINCDKCKSGFFRPYDKVLNDTDVCQPCQCDVFYSTGNCAEGSGQCECRPEFLPPYCQECNDGYYDYPDCKPCDCHRNGTIGGVCEVGGGQCPCKENYQGLNCDECAPGYYNFPECLPCDCNDIGSLNETCDIVTGQCSCENNFGGRACERCEHGYYDYPSCTFCNCDARGTEDEICNKETGDCLCLVGYSGNRCDGSAPGFWGYPLIQSCGCHEKGSASSICDASGDCACLAGFAGRACDQCSPGYYNFPECMPCNCDQAGSIGISCDHDGKCRCKPNYDGIHCDMCREGFYNFPLCEECNCNPAGVLETFAGCGNAPVGELCECKERVTGRICNMCKSLFWNLRYDNPLGCEDCGCHTPGTIGGVASCDSETGQCFCKPGVTARRCNECRDGTFNLLDNNLFGCSDCGCNQGGSVDNVCDKISGQCRCKPRVTGQRCDEVLKLHYFPTLYQLKYEAEDGHTPQNTAVRFGYDEEVFPGYSWRGYAVFSDIQKEIIHEVYIEKPSLYRMLMYYRNPSSRTIVGTIKITPDNPSDTEQEDTVYFLPTSGPELMTVVRVPGDFPVHLVMNPGRWTVSIVNSQNLFLDYFVLLPEAYYEGTILTENITTACMIGQDKSEMCLHYAYPDILQYDYIYGSAGYKSVDGERLAVDLFSDDEILAELETQPMAWLNHNQPEVQYDIRLARAGRYILLINYYTPSGATTTNVIVETSTMKGREKGRAILYECMFSTTCRQAVTDLSGQGETNTNIGIDSIVAVPYDLWHQDLVRPQPKCTRKDGVCQESFYPFPPETTKIEFESNLEGKMVSELPAGMKEGTSLVYLNHSDPMVDITGQLNYAGYYVFVVHYYQPYYPEFDLNVLLQNGQFYEGSLPVHHCPSISGCRAEPNHKSIWLDYLLVIPAAQYTEEVLHELPHDKTAEFIRICGENNFNILANTTGFCKEAAFKLTMDYNNGALECECDFYGSESFECEEFGGQCPCRPNVIGRKCNRCKTGFFGFPDCKPCDCPSTALCDPVSGECICPPRVEGDRCERCAPFTYGFDPIIGCEECQCSPLGVRAGNLQCELETGQCDCKDNVVGRRCERCEAGYWSFPFCQLCDCDLRGTEADICNQDDASCFCKSNVQGRACDACQAGSYNLEESNPNGCTKCFCFGKSEYCSSADAYWEELMMNEMTAWEVVVVEQTSSGESSLSFSSLAQAPSRYDELIVQDLSNIGNIFPEGHVFFSAHDIYLGNSISSYGGFFRYSLLFVRGDNGTELTGPDVILTGSNVIALYYSEYDPATSQVYDGYVRLTEHSFRTLSGAPLQRDQFMMLLYGLDGIFIRASYWSNSVEARLYNVSMEAATITWPGPGARSSLSVELCQCPVNYQGSSCEECADGYYRAQQGPYGGYCVQCQCNGHASTCDKVTGKCLNCLHNTVGDYCEMCAPGYHGDATRGTPYDCLICACPMPSITNNFADSCEVTRDGASINCDCQEGYIGQRCERCASGYYGQPEVLGDKCRPCECNENIEVEDPFACDDITGRCLNCLNNTYGDSCERCAPGFYGDAITLKNCESCTCDECGTRNCQHFSGVCECYENVIGNDCSECAPDHWGFASCQGCQPCTCGVASVSTQCDRGTGQCECRSGVGGQRCTQCKPGYWNYSERGCQECTCRAGFSIGVGCDPLTGQCSCLPGVIGANCDGCPYRWVLIDGFGCRECDECVHALLDTTDELSRLIEPTIVEFESAAHSYFLNQRLEVINSTMNELKPKVALMDISEEDTKPIQDELEAIRKEAQAVSGRAGIVLDRAGDSSTEGFGVHNEALDVEMKLNEAFYTVRDIIGEINRLVIGLETGAGAHLEQAINEAEIIVDVMQDRNFEEFRDKVEVELELAKELLDMINQFAEPVKEYYKQVGAYSDQLKDFDKKLEEMQGFIQKAQMQTRDAEERNRNNRLFGYEALKKKIEEANRVGKEVDGGLEKSRNLVDDANKNYLNASMNYEELLVELERLHAAKSTLNTTVLEIVQELEEAQLPAMKAKEHAEVLKTRADDLDSLLADTREVSEKALAAANAYMNIVKAIEDARQAAEAAKEAAMKALELSGGVSDDAVVSQRKSEEKYEMAELRSQQVESELQPQLAQAESDVRTLRDMNTYISDTVVVIGSALDKLQQESIADEASSLKQNAIQSRDVAGEAILSITNVEEQLPDSSKRARQLMKNVADGEKAIQLAYRQVEQVEQQVPEMMDLATSLRQKKESIQEKGIDVGDRLKELRHSIQKTRELANKIKVGVEFQPNTTIELQNPEDLTKAATSTKVSMFVRTDEPSGLLMFMGTPVGGSKLMRRTKTDDFMALEMDSGFVRLTMDLGDGSYSIENNKLRIDDGIWREIRVDRTGKLVKLSIVYEDEDKNEAIASVENELPGTFSVFNLDPGVSKIFIGGIPPGVQVDQAIRSTSFYGHVEDFRLSDRPIGLWNFMSNGTNNVQQHGALERDRLVDLVPPTGLRFDGNGYAAMDTRNGYRFKKKFDLQLDFKTYAEDGILFFITGAENQYIAVTMEEGHVLFQFNLGTGVATMRSEETYQDGEWHHVEVAREQNRGIMKVDGKGVQGESPGSARLFTEVPQRMYFGGLPGEHEFIDTTNDDFDGCIDHIVMSSVAVDLSKSTETLSTAPGCPVKVASIVSFEKMAPGYVKHTSPDGTGLQLTFKFKTDQPDGLIFYTTTRNQDSYVSLSLAESALILRAAPGGELSTGSYNKYNDSEWHVVNAIREHNQLRLHVDDFEDFKVSVAQPAVPFDGPVFFGGVPDEYNIAAAASATDTNFFGCIGDVTLNSKIVNFAESNDRPRALLQKCHLLRSSSHFQSPTFGAGRETNTSAPGDTLTVQIPEVVEVDFDSSSYPPPYVTTDSSPQLVTSAPSLFPTVPSTTTEIVTSTTEEILATGDETVFAESCALPVEPSEEVLDESAGFRFDEDHPVDLKFGESVCR</sequence>
<dbReference type="Pfam" id="PF00052">
    <property type="entry name" value="Laminin_B"/>
    <property type="match status" value="1"/>
</dbReference>
<feature type="disulfide bond" evidence="14">
    <location>
        <begin position="511"/>
        <end position="520"/>
    </location>
</feature>
<feature type="disulfide bond" evidence="14">
    <location>
        <begin position="1253"/>
        <end position="1262"/>
    </location>
</feature>
<evidence type="ECO:0000259" key="16">
    <source>
        <dbReference type="PROSITE" id="PS50025"/>
    </source>
</evidence>
<feature type="disulfide bond" evidence="14">
    <location>
        <begin position="1304"/>
        <end position="1313"/>
    </location>
</feature>
<dbReference type="InterPro" id="IPR002049">
    <property type="entry name" value="LE_dom"/>
</dbReference>
<evidence type="ECO:0000256" key="2">
    <source>
        <dbReference type="ARBA" id="ARBA00022525"/>
    </source>
</evidence>
<evidence type="ECO:0000259" key="19">
    <source>
        <dbReference type="PROSITE" id="PS51117"/>
    </source>
</evidence>
<dbReference type="GO" id="GO:0030155">
    <property type="term" value="P:regulation of cell adhesion"/>
    <property type="evidence" value="ECO:0007669"/>
    <property type="project" value="InterPro"/>
</dbReference>
<evidence type="ECO:0000256" key="14">
    <source>
        <dbReference type="PROSITE-ProRule" id="PRU00460"/>
    </source>
</evidence>
<evidence type="ECO:0000256" key="11">
    <source>
        <dbReference type="ARBA" id="ARBA00023292"/>
    </source>
</evidence>
<dbReference type="Gene3D" id="2.60.120.200">
    <property type="match status" value="3"/>
</dbReference>
<evidence type="ECO:0000256" key="4">
    <source>
        <dbReference type="ARBA" id="ARBA00022729"/>
    </source>
</evidence>
<dbReference type="GO" id="GO:0009888">
    <property type="term" value="P:tissue development"/>
    <property type="evidence" value="ECO:0007669"/>
    <property type="project" value="TreeGrafter"/>
</dbReference>
<dbReference type="FunFam" id="2.10.25.10:FF:000209">
    <property type="entry name" value="Laminin subunit alpha 5"/>
    <property type="match status" value="1"/>
</dbReference>
<keyword evidence="21" id="KW-1185">Reference proteome</keyword>
<feature type="domain" description="Laminin EGF-like" evidence="17">
    <location>
        <begin position="263"/>
        <end position="307"/>
    </location>
</feature>
<evidence type="ECO:0000256" key="13">
    <source>
        <dbReference type="PROSITE-ProRule" id="PRU00122"/>
    </source>
</evidence>
<dbReference type="SUPFAM" id="SSF49899">
    <property type="entry name" value="Concanavalin A-like lectins/glucanases"/>
    <property type="match status" value="3"/>
</dbReference>
<gene>
    <name evidence="20" type="ORF">C7M84_002668</name>
</gene>
<dbReference type="Pfam" id="PF06008">
    <property type="entry name" value="Laminin_I"/>
    <property type="match status" value="1"/>
</dbReference>
<dbReference type="InterPro" id="IPR001791">
    <property type="entry name" value="Laminin_G"/>
</dbReference>
<feature type="domain" description="Laminin EGF-like" evidence="17">
    <location>
        <begin position="1190"/>
        <end position="1235"/>
    </location>
</feature>
<dbReference type="FunFam" id="2.10.25.10:FF:000083">
    <property type="entry name" value="Laminin subunit alpha"/>
    <property type="match status" value="1"/>
</dbReference>
<dbReference type="Proteomes" id="UP000283509">
    <property type="component" value="Unassembled WGS sequence"/>
</dbReference>
<comment type="subunit">
    <text evidence="12">Laminin is a complex glycoprotein, consisting of three different polypeptide chains (alpha, beta, gamma), which are bound to each other by disulfide bonds into a cross-shaped molecule comprising one long and three short arms with globules at each end.</text>
</comment>
<feature type="domain" description="Laminin EGF-like" evidence="17">
    <location>
        <begin position="1833"/>
        <end position="1879"/>
    </location>
</feature>
<feature type="disulfide bond" evidence="14">
    <location>
        <begin position="1853"/>
        <end position="1862"/>
    </location>
</feature>
<dbReference type="FunFam" id="2.10.25.10:FF:000189">
    <property type="entry name" value="Laminin subunit alpha 2"/>
    <property type="match status" value="1"/>
</dbReference>
<feature type="domain" description="Laminin EGF-like" evidence="17">
    <location>
        <begin position="1733"/>
        <end position="1785"/>
    </location>
</feature>
<keyword evidence="9 14" id="KW-1015">Disulfide bond</keyword>
<keyword evidence="3" id="KW-0272">Extracellular matrix</keyword>
<dbReference type="InterPro" id="IPR008211">
    <property type="entry name" value="Laminin_N"/>
</dbReference>
<feature type="domain" description="Laminin N-terminal" evidence="19">
    <location>
        <begin position="1"/>
        <end position="139"/>
    </location>
</feature>
<comment type="caution">
    <text evidence="14">Lacks conserved residue(s) required for the propagation of feature annotation.</text>
</comment>
<feature type="disulfide bond" evidence="14">
    <location>
        <begin position="614"/>
        <end position="623"/>
    </location>
</feature>
<dbReference type="EMBL" id="QCYY01001354">
    <property type="protein sequence ID" value="ROT78612.1"/>
    <property type="molecule type" value="Genomic_DNA"/>
</dbReference>
<feature type="domain" description="Laminin EGF-like" evidence="17">
    <location>
        <begin position="591"/>
        <end position="643"/>
    </location>
</feature>
<feature type="disulfide bond" evidence="14">
    <location>
        <begin position="1757"/>
        <end position="1766"/>
    </location>
</feature>
<dbReference type="SMART" id="SM00282">
    <property type="entry name" value="LamG"/>
    <property type="match status" value="3"/>
</dbReference>
<feature type="disulfide bond" evidence="14">
    <location>
        <begin position="1331"/>
        <end position="1348"/>
    </location>
</feature>
<feature type="coiled-coil region" evidence="15">
    <location>
        <begin position="2280"/>
        <end position="2339"/>
    </location>
</feature>
<dbReference type="PROSITE" id="PS50025">
    <property type="entry name" value="LAM_G_DOMAIN"/>
    <property type="match status" value="3"/>
</dbReference>
<feature type="disulfide bond" evidence="14">
    <location>
        <begin position="446"/>
        <end position="458"/>
    </location>
</feature>
<dbReference type="FunFam" id="2.10.25.10:FF:000033">
    <property type="entry name" value="Laminin subunit alpha 2"/>
    <property type="match status" value="1"/>
</dbReference>
<dbReference type="Gene3D" id="2.60.120.260">
    <property type="entry name" value="Galactose-binding domain-like"/>
    <property type="match status" value="1"/>
</dbReference>
<keyword evidence="5" id="KW-0677">Repeat</keyword>
<feature type="disulfide bond" evidence="14">
    <location>
        <begin position="400"/>
        <end position="412"/>
    </location>
</feature>
<keyword evidence="4" id="KW-0732">Signal</keyword>
<evidence type="ECO:0000256" key="1">
    <source>
        <dbReference type="ARBA" id="ARBA00004302"/>
    </source>
</evidence>
<evidence type="ECO:0000313" key="21">
    <source>
        <dbReference type="Proteomes" id="UP000283509"/>
    </source>
</evidence>
<feature type="disulfide bond" evidence="14">
    <location>
        <begin position="466"/>
        <end position="475"/>
    </location>
</feature>
<evidence type="ECO:0000256" key="9">
    <source>
        <dbReference type="ARBA" id="ARBA00023157"/>
    </source>
</evidence>